<gene>
    <name evidence="1" type="ORF">BPOR_0017g00270</name>
</gene>
<keyword evidence="2" id="KW-1185">Reference proteome</keyword>
<dbReference type="AlphaFoldDB" id="A0A4Z1L4V0"/>
<organism evidence="1 2">
    <name type="scientific">Botrytis porri</name>
    <dbReference type="NCBI Taxonomy" id="87229"/>
    <lineage>
        <taxon>Eukaryota</taxon>
        <taxon>Fungi</taxon>
        <taxon>Dikarya</taxon>
        <taxon>Ascomycota</taxon>
        <taxon>Pezizomycotina</taxon>
        <taxon>Leotiomycetes</taxon>
        <taxon>Helotiales</taxon>
        <taxon>Sclerotiniaceae</taxon>
        <taxon>Botrytis</taxon>
    </lineage>
</organism>
<comment type="caution">
    <text evidence="1">The sequence shown here is derived from an EMBL/GenBank/DDBJ whole genome shotgun (WGS) entry which is preliminary data.</text>
</comment>
<evidence type="ECO:0000313" key="2">
    <source>
        <dbReference type="Proteomes" id="UP000297280"/>
    </source>
</evidence>
<evidence type="ECO:0000313" key="1">
    <source>
        <dbReference type="EMBL" id="TGO91845.1"/>
    </source>
</evidence>
<proteinExistence type="predicted"/>
<dbReference type="EMBL" id="PQXO01000017">
    <property type="protein sequence ID" value="TGO91845.1"/>
    <property type="molecule type" value="Genomic_DNA"/>
</dbReference>
<reference evidence="1 2" key="1">
    <citation type="submission" date="2017-12" db="EMBL/GenBank/DDBJ databases">
        <title>Comparative genomics of Botrytis spp.</title>
        <authorList>
            <person name="Valero-Jimenez C.A."/>
            <person name="Tapia P."/>
            <person name="Veloso J."/>
            <person name="Silva-Moreno E."/>
            <person name="Staats M."/>
            <person name="Valdes J.H."/>
            <person name="Van Kan J.A.L."/>
        </authorList>
    </citation>
    <scope>NUCLEOTIDE SEQUENCE [LARGE SCALE GENOMIC DNA]</scope>
    <source>
        <strain evidence="1 2">MUCL3349</strain>
    </source>
</reference>
<name>A0A4Z1L4V0_9HELO</name>
<dbReference type="Proteomes" id="UP000297280">
    <property type="component" value="Unassembled WGS sequence"/>
</dbReference>
<sequence>MDTPIHMETHGSLAERLIAMFGSNGDNEAISKAASTHISFLYSSEIKQEYRGVAELCIQIQEAVPR</sequence>
<accession>A0A4Z1L4V0</accession>
<protein>
    <submittedName>
        <fullName evidence="1">Uncharacterized protein</fullName>
    </submittedName>
</protein>